<dbReference type="AlphaFoldDB" id="A0A5J4VL78"/>
<accession>A0A5J4VL78</accession>
<reference evidence="1 2" key="1">
    <citation type="submission" date="2019-03" db="EMBL/GenBank/DDBJ databases">
        <title>Single cell metagenomics reveals metabolic interactions within the superorganism composed of flagellate Streblomastix strix and complex community of Bacteroidetes bacteria on its surface.</title>
        <authorList>
            <person name="Treitli S.C."/>
            <person name="Kolisko M."/>
            <person name="Husnik F."/>
            <person name="Keeling P."/>
            <person name="Hampl V."/>
        </authorList>
    </citation>
    <scope>NUCLEOTIDE SEQUENCE [LARGE SCALE GENOMIC DNA]</scope>
    <source>
        <strain evidence="1">ST1C</strain>
    </source>
</reference>
<dbReference type="SUPFAM" id="SSF51126">
    <property type="entry name" value="Pectin lyase-like"/>
    <property type="match status" value="1"/>
</dbReference>
<proteinExistence type="predicted"/>
<comment type="caution">
    <text evidence="1">The sequence shown here is derived from an EMBL/GenBank/DDBJ whole genome shotgun (WGS) entry which is preliminary data.</text>
</comment>
<sequence length="942" mass="102544">MFDSSAHANGNQSVVFAVTTSEPATVKAVKKSAHAQPTSLHPSSGRSPKIFDMYFSATYEGQNSQAFLPPPVDINSRETTNPVEQESFEGINGQFDNKRGMEKATLPNNKQDQSDIISFNGVSHNKIVDQYPQLRSLNTSLLDLIFGVSSYLILLHFLIQTIFSHLIWDIETQVRRHQNSIFGIFNVGAIGIITQDNGIGSSTLNSTINNILNIASANKTNIDSSSFIQSSKQTNADIAFYQSDDGNDDTNDCLSDSTPCQTINYILGLVPPSGYSKGTDKIIINMMSTTNMQNEVVIDSSRPLGNIVQIQSNRYTSGGTENIKQSIKTSSYSNSLFTITNIGHLQLLGLHFDNLKTTSPSAIVPLISIQSDDNEQIPYLLIIDCEFESDAPDSQIYHSIISINGGIMKMEKTTIKNYIFTNDRNIIIINSDQIDTSGTYRKNEIEICQSEFSNIQKLGTGKGAVINAQLQQDSILKVTDSCIFYNCSTQQFRDNRGGAINAVVDGSNSQFIVSDLVKFDKCQSYRGGAVSVELLNMGICVVNNVQIKECTVNYDGGGIFALYQNSGGTLTITNHTSFVQCVNTVYGGGGILIYSDESNSKCIISDNVTFEKCDAEWGGAICVYQNNGAKFEIHNVIFKECKAQYQGGVIYIDQSEGGSIDVHNVKFKECEAQSGGSIYIRGGDQWYAIGSGTTTISGSTFSGSKSVYEGGAIYTELYKDAALTIDNTQFNLCYSTDSDGGSIFALINSGSLSLNQVTFIGSSCTQPGSGGAIAIVQQNSNNRISITESSFTNCQTLSGGSSTQYGWGGAIYIDIWYNPPTLTAANFNLTDLTFTDCTAIENIGNNLHILSDDRTAVGNQIKTGSLLTVKDLIDLRNIISDLYVSPSYAYDYMGINYSKVGDGYAQFTDHEPLFEQFFISNVPNPSYIDASNGQDIKFCGGY</sequence>
<evidence type="ECO:0000313" key="2">
    <source>
        <dbReference type="Proteomes" id="UP000324800"/>
    </source>
</evidence>
<dbReference type="EMBL" id="SNRW01006300">
    <property type="protein sequence ID" value="KAA6383332.1"/>
    <property type="molecule type" value="Genomic_DNA"/>
</dbReference>
<dbReference type="InterPro" id="IPR011050">
    <property type="entry name" value="Pectin_lyase_fold/virulence"/>
</dbReference>
<gene>
    <name evidence="1" type="ORF">EZS28_021141</name>
</gene>
<evidence type="ECO:0000313" key="1">
    <source>
        <dbReference type="EMBL" id="KAA6383332.1"/>
    </source>
</evidence>
<dbReference type="Proteomes" id="UP000324800">
    <property type="component" value="Unassembled WGS sequence"/>
</dbReference>
<protein>
    <submittedName>
        <fullName evidence="1">Uncharacterized protein</fullName>
    </submittedName>
</protein>
<name>A0A5J4VL78_9EUKA</name>
<organism evidence="1 2">
    <name type="scientific">Streblomastix strix</name>
    <dbReference type="NCBI Taxonomy" id="222440"/>
    <lineage>
        <taxon>Eukaryota</taxon>
        <taxon>Metamonada</taxon>
        <taxon>Preaxostyla</taxon>
        <taxon>Oxymonadida</taxon>
        <taxon>Streblomastigidae</taxon>
        <taxon>Streblomastix</taxon>
    </lineage>
</organism>